<proteinExistence type="predicted"/>
<dbReference type="Proteomes" id="UP000325945">
    <property type="component" value="Unassembled WGS sequence"/>
</dbReference>
<feature type="transmembrane region" description="Helical" evidence="1">
    <location>
        <begin position="37"/>
        <end position="56"/>
    </location>
</feature>
<evidence type="ECO:0000313" key="3">
    <source>
        <dbReference type="Proteomes" id="UP000325945"/>
    </source>
</evidence>
<dbReference type="AlphaFoldDB" id="A0A5N6X951"/>
<keyword evidence="3" id="KW-1185">Reference proteome</keyword>
<reference evidence="3" key="1">
    <citation type="submission" date="2019-04" db="EMBL/GenBank/DDBJ databases">
        <title>Friends and foes A comparative genomics studyof 23 Aspergillus species from section Flavi.</title>
        <authorList>
            <consortium name="DOE Joint Genome Institute"/>
            <person name="Kjaerbolling I."/>
            <person name="Vesth T."/>
            <person name="Frisvad J.C."/>
            <person name="Nybo J.L."/>
            <person name="Theobald S."/>
            <person name="Kildgaard S."/>
            <person name="Isbrandt T."/>
            <person name="Kuo A."/>
            <person name="Sato A."/>
            <person name="Lyhne E.K."/>
            <person name="Kogle M.E."/>
            <person name="Wiebenga A."/>
            <person name="Kun R.S."/>
            <person name="Lubbers R.J."/>
            <person name="Makela M.R."/>
            <person name="Barry K."/>
            <person name="Chovatia M."/>
            <person name="Clum A."/>
            <person name="Daum C."/>
            <person name="Haridas S."/>
            <person name="He G."/>
            <person name="LaButti K."/>
            <person name="Lipzen A."/>
            <person name="Mondo S."/>
            <person name="Riley R."/>
            <person name="Salamov A."/>
            <person name="Simmons B.A."/>
            <person name="Magnuson J.K."/>
            <person name="Henrissat B."/>
            <person name="Mortensen U.H."/>
            <person name="Larsen T.O."/>
            <person name="Devries R.P."/>
            <person name="Grigoriev I.V."/>
            <person name="Machida M."/>
            <person name="Baker S.E."/>
            <person name="Andersen M.R."/>
        </authorList>
    </citation>
    <scope>NUCLEOTIDE SEQUENCE [LARGE SCALE GENOMIC DNA]</scope>
    <source>
        <strain evidence="3">CBS 130017</strain>
    </source>
</reference>
<name>A0A5N6X951_9EURO</name>
<evidence type="ECO:0000313" key="2">
    <source>
        <dbReference type="EMBL" id="KAE8328856.1"/>
    </source>
</evidence>
<accession>A0A5N6X951</accession>
<organism evidence="2 3">
    <name type="scientific">Aspergillus sergii</name>
    <dbReference type="NCBI Taxonomy" id="1034303"/>
    <lineage>
        <taxon>Eukaryota</taxon>
        <taxon>Fungi</taxon>
        <taxon>Dikarya</taxon>
        <taxon>Ascomycota</taxon>
        <taxon>Pezizomycotina</taxon>
        <taxon>Eurotiomycetes</taxon>
        <taxon>Eurotiomycetidae</taxon>
        <taxon>Eurotiales</taxon>
        <taxon>Aspergillaceae</taxon>
        <taxon>Aspergillus</taxon>
        <taxon>Aspergillus subgen. Circumdati</taxon>
    </lineage>
</organism>
<keyword evidence="1" id="KW-0472">Membrane</keyword>
<dbReference type="EMBL" id="ML741783">
    <property type="protein sequence ID" value="KAE8328856.1"/>
    <property type="molecule type" value="Genomic_DNA"/>
</dbReference>
<sequence length="74" mass="8975">MKKSILIPPYSGQPPYQPCIYEQGFRLRTTSNLLPRWWLWFPILILLSMIFYFFLYPPISFLPFFSFLLCLSYL</sequence>
<keyword evidence="1" id="KW-0812">Transmembrane</keyword>
<evidence type="ECO:0000256" key="1">
    <source>
        <dbReference type="SAM" id="Phobius"/>
    </source>
</evidence>
<keyword evidence="1" id="KW-1133">Transmembrane helix</keyword>
<gene>
    <name evidence="2" type="ORF">BDV39DRAFT_173443</name>
</gene>
<protein>
    <submittedName>
        <fullName evidence="2">Uncharacterized protein</fullName>
    </submittedName>
</protein>